<gene>
    <name evidence="8" type="ORF">VNO78_27723</name>
</gene>
<dbReference type="Gene3D" id="1.20.5.4130">
    <property type="match status" value="1"/>
</dbReference>
<dbReference type="GO" id="GO:0051707">
    <property type="term" value="P:response to other organism"/>
    <property type="evidence" value="ECO:0007669"/>
    <property type="project" value="UniProtKB-ARBA"/>
</dbReference>
<dbReference type="EMBL" id="JAYMYS010000007">
    <property type="protein sequence ID" value="KAK7387166.1"/>
    <property type="molecule type" value="Genomic_DNA"/>
</dbReference>
<dbReference type="InterPro" id="IPR041118">
    <property type="entry name" value="Rx_N"/>
</dbReference>
<dbReference type="PRINTS" id="PR00364">
    <property type="entry name" value="DISEASERSIST"/>
</dbReference>
<dbReference type="Gene3D" id="1.10.8.430">
    <property type="entry name" value="Helical domain of apoptotic protease-activating factors"/>
    <property type="match status" value="1"/>
</dbReference>
<keyword evidence="3" id="KW-0611">Plant defense</keyword>
<feature type="domain" description="Disease resistance N-terminal" evidence="6">
    <location>
        <begin position="6"/>
        <end position="91"/>
    </location>
</feature>
<dbReference type="InterPro" id="IPR032675">
    <property type="entry name" value="LRR_dom_sf"/>
</dbReference>
<evidence type="ECO:0008006" key="10">
    <source>
        <dbReference type="Google" id="ProtNLM"/>
    </source>
</evidence>
<dbReference type="Proteomes" id="UP001386955">
    <property type="component" value="Unassembled WGS sequence"/>
</dbReference>
<evidence type="ECO:0000259" key="6">
    <source>
        <dbReference type="Pfam" id="PF18052"/>
    </source>
</evidence>
<evidence type="ECO:0000256" key="1">
    <source>
        <dbReference type="ARBA" id="ARBA00022737"/>
    </source>
</evidence>
<dbReference type="InterPro" id="IPR038005">
    <property type="entry name" value="RX-like_CC"/>
</dbReference>
<keyword evidence="2" id="KW-0547">Nucleotide-binding</keyword>
<dbReference type="AlphaFoldDB" id="A0AAN9XBL9"/>
<dbReference type="GO" id="GO:0006952">
    <property type="term" value="P:defense response"/>
    <property type="evidence" value="ECO:0007669"/>
    <property type="project" value="UniProtKB-KW"/>
</dbReference>
<dbReference type="InterPro" id="IPR055414">
    <property type="entry name" value="LRR_R13L4/SHOC2-like"/>
</dbReference>
<dbReference type="CDD" id="cd14798">
    <property type="entry name" value="RX-CC_like"/>
    <property type="match status" value="1"/>
</dbReference>
<evidence type="ECO:0000256" key="4">
    <source>
        <dbReference type="ARBA" id="ARBA00022840"/>
    </source>
</evidence>
<dbReference type="PANTHER" id="PTHR36766">
    <property type="entry name" value="PLANT BROAD-SPECTRUM MILDEW RESISTANCE PROTEIN RPW8"/>
    <property type="match status" value="1"/>
</dbReference>
<keyword evidence="1" id="KW-0677">Repeat</keyword>
<evidence type="ECO:0000313" key="8">
    <source>
        <dbReference type="EMBL" id="KAK7387166.1"/>
    </source>
</evidence>
<organism evidence="8 9">
    <name type="scientific">Psophocarpus tetragonolobus</name>
    <name type="common">Winged bean</name>
    <name type="synonym">Dolichos tetragonolobus</name>
    <dbReference type="NCBI Taxonomy" id="3891"/>
    <lineage>
        <taxon>Eukaryota</taxon>
        <taxon>Viridiplantae</taxon>
        <taxon>Streptophyta</taxon>
        <taxon>Embryophyta</taxon>
        <taxon>Tracheophyta</taxon>
        <taxon>Spermatophyta</taxon>
        <taxon>Magnoliopsida</taxon>
        <taxon>eudicotyledons</taxon>
        <taxon>Gunneridae</taxon>
        <taxon>Pentapetalae</taxon>
        <taxon>rosids</taxon>
        <taxon>fabids</taxon>
        <taxon>Fabales</taxon>
        <taxon>Fabaceae</taxon>
        <taxon>Papilionoideae</taxon>
        <taxon>50 kb inversion clade</taxon>
        <taxon>NPAAA clade</taxon>
        <taxon>indigoferoid/millettioid clade</taxon>
        <taxon>Phaseoleae</taxon>
        <taxon>Psophocarpus</taxon>
    </lineage>
</organism>
<evidence type="ECO:0000259" key="5">
    <source>
        <dbReference type="Pfam" id="PF00931"/>
    </source>
</evidence>
<feature type="domain" description="Disease resistance R13L4/SHOC-2-like LRR" evidence="7">
    <location>
        <begin position="444"/>
        <end position="767"/>
    </location>
</feature>
<dbReference type="Gene3D" id="3.80.10.10">
    <property type="entry name" value="Ribonuclease Inhibitor"/>
    <property type="match status" value="1"/>
</dbReference>
<dbReference type="SUPFAM" id="SSF52058">
    <property type="entry name" value="L domain-like"/>
    <property type="match status" value="1"/>
</dbReference>
<dbReference type="GO" id="GO:0043531">
    <property type="term" value="F:ADP binding"/>
    <property type="evidence" value="ECO:0007669"/>
    <property type="project" value="InterPro"/>
</dbReference>
<keyword evidence="4" id="KW-0067">ATP-binding</keyword>
<dbReference type="Gene3D" id="3.40.50.300">
    <property type="entry name" value="P-loop containing nucleotide triphosphate hydrolases"/>
    <property type="match status" value="1"/>
</dbReference>
<feature type="domain" description="NB-ARC" evidence="5">
    <location>
        <begin position="164"/>
        <end position="354"/>
    </location>
</feature>
<dbReference type="Pfam" id="PF23598">
    <property type="entry name" value="LRR_14"/>
    <property type="match status" value="1"/>
</dbReference>
<protein>
    <recommendedName>
        <fullName evidence="10">Disease resistance protein</fullName>
    </recommendedName>
</protein>
<name>A0AAN9XBL9_PSOTE</name>
<comment type="caution">
    <text evidence="8">The sequence shown here is derived from an EMBL/GenBank/DDBJ whole genome shotgun (WGS) entry which is preliminary data.</text>
</comment>
<dbReference type="PANTHER" id="PTHR36766:SF70">
    <property type="entry name" value="DISEASE RESISTANCE PROTEIN RGA4"/>
    <property type="match status" value="1"/>
</dbReference>
<reference evidence="8 9" key="1">
    <citation type="submission" date="2024-01" db="EMBL/GenBank/DDBJ databases">
        <title>The genomes of 5 underutilized Papilionoideae crops provide insights into root nodulation and disease resistanc.</title>
        <authorList>
            <person name="Jiang F."/>
        </authorList>
    </citation>
    <scope>NUCLEOTIDE SEQUENCE [LARGE SCALE GENOMIC DNA]</scope>
    <source>
        <strain evidence="8">DUOXIRENSHENG_FW03</strain>
        <tissue evidence="8">Leaves</tissue>
    </source>
</reference>
<dbReference type="Pfam" id="PF18052">
    <property type="entry name" value="Rx_N"/>
    <property type="match status" value="1"/>
</dbReference>
<sequence>MAEIAASLVVDNLLKLVVNEAAILGSVKEEVEGIKNQLNVIKCFIRDAEEKQVGEEAVKVKEWVNELRKVAFRMEDVVDKYLLKVAERGQRHGIHGKLTKGKEMFKTLSHNHDIASQIKDIKETLVRLYNDRLALGLQQSPIHPTSTPRLGAHFVEESQLVGMETNKQELTRWLTTKPTPAMVVIGPGGIGKTAIVKNVYNKQEKISLEKNKDNKEANNFEFCAWINMSELQVEDHNVVISQIIENIIEKDRSASATLRSDTTTLESHVRKVKEYLTNKRYLIVFDDVKELRFWDVTKHALIPKGNKNSKVIFITRDEIVAEVIGSDAPVEVRKVEALSPRDALMLFRQKAFQFEQVQYPELNGLSEEFVKQCNGVPQAIVAIAGLLSTKGKTTTEWRRDQLFCRVMKDPIALPNSLDSVPRRLSIIKKNDNASIINKDQNWKKVRSCLVFDDSKKWLVSKDFFSGFELLVRLDLSNARLDKLPEQLGHLLNLKYLSLRNTNVMRLPKSFGNLVNLQTLDLKKTQVREEVDIKKLVKLRHLLAYFISNQHSDMSYLYGVKLSDGLQNLKSLQKLSFLDASDGRIIEGLKQLKNLRKLGIVELEKQFGVSLCQAIENMTQLCSLSIWAAKDGMLQLQYSFKSPPTSLHRLYLNGRLECLPKWIPKLPNLSRVYLKWSNLKEDPLPYLKDLPELLYLELYDSYVGDELHFKNGWFKLKILYLGSLPNLKTIKIDEGAIPYLTELKIGKCHSMVHVPSDLRYLTSLKKLYFYDMPEQFIRRMKDPQIHRHIPIGVLHLSNYDLSDTLRDHDS</sequence>
<dbReference type="InterPro" id="IPR027417">
    <property type="entry name" value="P-loop_NTPase"/>
</dbReference>
<evidence type="ECO:0000313" key="9">
    <source>
        <dbReference type="Proteomes" id="UP001386955"/>
    </source>
</evidence>
<dbReference type="SUPFAM" id="SSF52540">
    <property type="entry name" value="P-loop containing nucleoside triphosphate hydrolases"/>
    <property type="match status" value="1"/>
</dbReference>
<dbReference type="InterPro" id="IPR002182">
    <property type="entry name" value="NB-ARC"/>
</dbReference>
<keyword evidence="9" id="KW-1185">Reference proteome</keyword>
<dbReference type="InterPro" id="IPR042197">
    <property type="entry name" value="Apaf_helical"/>
</dbReference>
<proteinExistence type="predicted"/>
<accession>A0AAN9XBL9</accession>
<dbReference type="GO" id="GO:0005524">
    <property type="term" value="F:ATP binding"/>
    <property type="evidence" value="ECO:0007669"/>
    <property type="project" value="UniProtKB-KW"/>
</dbReference>
<evidence type="ECO:0000256" key="2">
    <source>
        <dbReference type="ARBA" id="ARBA00022741"/>
    </source>
</evidence>
<evidence type="ECO:0000256" key="3">
    <source>
        <dbReference type="ARBA" id="ARBA00022821"/>
    </source>
</evidence>
<dbReference type="Pfam" id="PF00931">
    <property type="entry name" value="NB-ARC"/>
    <property type="match status" value="1"/>
</dbReference>
<evidence type="ECO:0000259" key="7">
    <source>
        <dbReference type="Pfam" id="PF23598"/>
    </source>
</evidence>